<keyword evidence="2" id="KW-1185">Reference proteome</keyword>
<dbReference type="AlphaFoldDB" id="A0AAD7J243"/>
<proteinExistence type="predicted"/>
<accession>A0AAD7J243</accession>
<comment type="caution">
    <text evidence="1">The sequence shown here is derived from an EMBL/GenBank/DDBJ whole genome shotgun (WGS) entry which is preliminary data.</text>
</comment>
<evidence type="ECO:0000313" key="1">
    <source>
        <dbReference type="EMBL" id="KAJ7755475.1"/>
    </source>
</evidence>
<gene>
    <name evidence="1" type="ORF">B0H16DRAFT_715574</name>
</gene>
<dbReference type="EMBL" id="JARKIB010000049">
    <property type="protein sequence ID" value="KAJ7755475.1"/>
    <property type="molecule type" value="Genomic_DNA"/>
</dbReference>
<name>A0AAD7J243_9AGAR</name>
<organism evidence="1 2">
    <name type="scientific">Mycena metata</name>
    <dbReference type="NCBI Taxonomy" id="1033252"/>
    <lineage>
        <taxon>Eukaryota</taxon>
        <taxon>Fungi</taxon>
        <taxon>Dikarya</taxon>
        <taxon>Basidiomycota</taxon>
        <taxon>Agaricomycotina</taxon>
        <taxon>Agaricomycetes</taxon>
        <taxon>Agaricomycetidae</taxon>
        <taxon>Agaricales</taxon>
        <taxon>Marasmiineae</taxon>
        <taxon>Mycenaceae</taxon>
        <taxon>Mycena</taxon>
    </lineage>
</organism>
<reference evidence="1" key="1">
    <citation type="submission" date="2023-03" db="EMBL/GenBank/DDBJ databases">
        <title>Massive genome expansion in bonnet fungi (Mycena s.s.) driven by repeated elements and novel gene families across ecological guilds.</title>
        <authorList>
            <consortium name="Lawrence Berkeley National Laboratory"/>
            <person name="Harder C.B."/>
            <person name="Miyauchi S."/>
            <person name="Viragh M."/>
            <person name="Kuo A."/>
            <person name="Thoen E."/>
            <person name="Andreopoulos B."/>
            <person name="Lu D."/>
            <person name="Skrede I."/>
            <person name="Drula E."/>
            <person name="Henrissat B."/>
            <person name="Morin E."/>
            <person name="Kohler A."/>
            <person name="Barry K."/>
            <person name="LaButti K."/>
            <person name="Morin E."/>
            <person name="Salamov A."/>
            <person name="Lipzen A."/>
            <person name="Mereny Z."/>
            <person name="Hegedus B."/>
            <person name="Baldrian P."/>
            <person name="Stursova M."/>
            <person name="Weitz H."/>
            <person name="Taylor A."/>
            <person name="Grigoriev I.V."/>
            <person name="Nagy L.G."/>
            <person name="Martin F."/>
            <person name="Kauserud H."/>
        </authorList>
    </citation>
    <scope>NUCLEOTIDE SEQUENCE</scope>
    <source>
        <strain evidence="1">CBHHK182m</strain>
    </source>
</reference>
<protein>
    <submittedName>
        <fullName evidence="1">Uncharacterized protein</fullName>
    </submittedName>
</protein>
<sequence length="174" mass="19651">MKMIAPFPGVWRMSWARSWAGSARLRSNYKIRLGELVRDAYRLLGILILGLFGPTTDDIDDAEKAYNDDVIFLRPRKGTLNFRFSLVEFFFLPFRAFARGSSARLLRRIGLDFGKPPAHASGSSRFQSLRALEPPPGAFFVRGVGGSEWCFPSLVLLRPQCLQRVFQGRHKGDG</sequence>
<evidence type="ECO:0000313" key="2">
    <source>
        <dbReference type="Proteomes" id="UP001215598"/>
    </source>
</evidence>
<dbReference type="Proteomes" id="UP001215598">
    <property type="component" value="Unassembled WGS sequence"/>
</dbReference>